<protein>
    <submittedName>
        <fullName evidence="1">Uncharacterized protein</fullName>
    </submittedName>
</protein>
<accession>A0A9J5YHM0</accession>
<comment type="caution">
    <text evidence="1">The sequence shown here is derived from an EMBL/GenBank/DDBJ whole genome shotgun (WGS) entry which is preliminary data.</text>
</comment>
<dbReference type="AlphaFoldDB" id="A0A9J5YHM0"/>
<proteinExistence type="predicted"/>
<dbReference type="Proteomes" id="UP000824120">
    <property type="component" value="Chromosome 6"/>
</dbReference>
<dbReference type="EMBL" id="JACXVP010000006">
    <property type="protein sequence ID" value="KAG5598724.1"/>
    <property type="molecule type" value="Genomic_DNA"/>
</dbReference>
<sequence>MDALACASVSEEERNKRLFEDSNELLQMPPSSKEELLEKLDVKAFSFFFPSVYLLQPMK</sequence>
<gene>
    <name evidence="1" type="ORF">H5410_030094</name>
</gene>
<name>A0A9J5YHM0_SOLCO</name>
<evidence type="ECO:0000313" key="1">
    <source>
        <dbReference type="EMBL" id="KAG5598724.1"/>
    </source>
</evidence>
<evidence type="ECO:0000313" key="2">
    <source>
        <dbReference type="Proteomes" id="UP000824120"/>
    </source>
</evidence>
<organism evidence="1 2">
    <name type="scientific">Solanum commersonii</name>
    <name type="common">Commerson's wild potato</name>
    <name type="synonym">Commerson's nightshade</name>
    <dbReference type="NCBI Taxonomy" id="4109"/>
    <lineage>
        <taxon>Eukaryota</taxon>
        <taxon>Viridiplantae</taxon>
        <taxon>Streptophyta</taxon>
        <taxon>Embryophyta</taxon>
        <taxon>Tracheophyta</taxon>
        <taxon>Spermatophyta</taxon>
        <taxon>Magnoliopsida</taxon>
        <taxon>eudicotyledons</taxon>
        <taxon>Gunneridae</taxon>
        <taxon>Pentapetalae</taxon>
        <taxon>asterids</taxon>
        <taxon>lamiids</taxon>
        <taxon>Solanales</taxon>
        <taxon>Solanaceae</taxon>
        <taxon>Solanoideae</taxon>
        <taxon>Solaneae</taxon>
        <taxon>Solanum</taxon>
    </lineage>
</organism>
<keyword evidence="2" id="KW-1185">Reference proteome</keyword>
<reference evidence="1 2" key="1">
    <citation type="submission" date="2020-09" db="EMBL/GenBank/DDBJ databases">
        <title>De no assembly of potato wild relative species, Solanum commersonii.</title>
        <authorList>
            <person name="Cho K."/>
        </authorList>
    </citation>
    <scope>NUCLEOTIDE SEQUENCE [LARGE SCALE GENOMIC DNA]</scope>
    <source>
        <strain evidence="1">LZ3.2</strain>
        <tissue evidence="1">Leaf</tissue>
    </source>
</reference>